<evidence type="ECO:0000259" key="16">
    <source>
        <dbReference type="PROSITE" id="PS51416"/>
    </source>
</evidence>
<dbReference type="Gene3D" id="1.25.40.20">
    <property type="entry name" value="Ankyrin repeat-containing domain"/>
    <property type="match status" value="3"/>
</dbReference>
<dbReference type="SMART" id="SM00291">
    <property type="entry name" value="ZnF_ZZ"/>
    <property type="match status" value="1"/>
</dbReference>
<dbReference type="Pfam" id="PF06701">
    <property type="entry name" value="MIB_HERC2"/>
    <property type="match status" value="2"/>
</dbReference>
<dbReference type="AlphaFoldDB" id="A0A8W8K0E7"/>
<evidence type="ECO:0000256" key="9">
    <source>
        <dbReference type="ARBA" id="ARBA00022771"/>
    </source>
</evidence>
<evidence type="ECO:0000256" key="7">
    <source>
        <dbReference type="ARBA" id="ARBA00022723"/>
    </source>
</evidence>
<evidence type="ECO:0000256" key="8">
    <source>
        <dbReference type="ARBA" id="ARBA00022737"/>
    </source>
</evidence>
<protein>
    <recommendedName>
        <fullName evidence="4">RING-type E3 ubiquitin transferase</fullName>
        <ecNumber evidence="4">2.3.2.27</ecNumber>
    </recommendedName>
</protein>
<dbReference type="GO" id="GO:0061630">
    <property type="term" value="F:ubiquitin protein ligase activity"/>
    <property type="evidence" value="ECO:0007669"/>
    <property type="project" value="UniProtKB-EC"/>
</dbReference>
<dbReference type="InterPro" id="IPR036770">
    <property type="entry name" value="Ankyrin_rpt-contain_sf"/>
</dbReference>
<keyword evidence="12" id="KW-0040">ANK repeat</keyword>
<dbReference type="Pfam" id="PF00569">
    <property type="entry name" value="ZZ"/>
    <property type="match status" value="1"/>
</dbReference>
<evidence type="ECO:0000313" key="17">
    <source>
        <dbReference type="EnsemblMetazoa" id="G21099.1:cds"/>
    </source>
</evidence>
<evidence type="ECO:0000256" key="1">
    <source>
        <dbReference type="ARBA" id="ARBA00000900"/>
    </source>
</evidence>
<dbReference type="PROSITE" id="PS50135">
    <property type="entry name" value="ZF_ZZ_2"/>
    <property type="match status" value="1"/>
</dbReference>
<keyword evidence="10" id="KW-0833">Ubl conjugation pathway</keyword>
<dbReference type="InterPro" id="IPR002110">
    <property type="entry name" value="Ankyrin_rpt"/>
</dbReference>
<evidence type="ECO:0000256" key="6">
    <source>
        <dbReference type="ARBA" id="ARBA00022679"/>
    </source>
</evidence>
<dbReference type="PANTHER" id="PTHR24202">
    <property type="entry name" value="E3 UBIQUITIN-PROTEIN LIGASE MIB2"/>
    <property type="match status" value="1"/>
</dbReference>
<keyword evidence="7" id="KW-0479">Metal-binding</keyword>
<evidence type="ECO:0000256" key="12">
    <source>
        <dbReference type="PROSITE-ProRule" id="PRU00023"/>
    </source>
</evidence>
<keyword evidence="5" id="KW-0963">Cytoplasm</keyword>
<dbReference type="GO" id="GO:0016567">
    <property type="term" value="P:protein ubiquitination"/>
    <property type="evidence" value="ECO:0007669"/>
    <property type="project" value="InterPro"/>
</dbReference>
<feature type="repeat" description="ANK" evidence="12">
    <location>
        <begin position="680"/>
        <end position="712"/>
    </location>
</feature>
<dbReference type="Proteomes" id="UP000005408">
    <property type="component" value="Unassembled WGS sequence"/>
</dbReference>
<dbReference type="PRINTS" id="PR01415">
    <property type="entry name" value="ANKYRIN"/>
</dbReference>
<evidence type="ECO:0000256" key="11">
    <source>
        <dbReference type="ARBA" id="ARBA00022833"/>
    </source>
</evidence>
<dbReference type="SUPFAM" id="SSF48403">
    <property type="entry name" value="Ankyrin repeat"/>
    <property type="match status" value="1"/>
</dbReference>
<dbReference type="EnsemblMetazoa" id="G21099.1">
    <property type="protein sequence ID" value="G21099.1:cds"/>
    <property type="gene ID" value="G21099"/>
</dbReference>
<feature type="repeat" description="ANK" evidence="12">
    <location>
        <begin position="646"/>
        <end position="679"/>
    </location>
</feature>
<dbReference type="GO" id="GO:0005737">
    <property type="term" value="C:cytoplasm"/>
    <property type="evidence" value="ECO:0007669"/>
    <property type="project" value="UniProtKB-SubCell"/>
</dbReference>
<dbReference type="InterPro" id="IPR037252">
    <property type="entry name" value="Mib_Herc2_sf"/>
</dbReference>
<dbReference type="Pfam" id="PF00023">
    <property type="entry name" value="Ank"/>
    <property type="match status" value="1"/>
</dbReference>
<dbReference type="Gene3D" id="3.30.40.10">
    <property type="entry name" value="Zinc/RING finger domain, C3HC4 (zinc finger)"/>
    <property type="match status" value="1"/>
</dbReference>
<keyword evidence="9 13" id="KW-0863">Zinc-finger</keyword>
<dbReference type="SUPFAM" id="SSF57850">
    <property type="entry name" value="RING/U-box"/>
    <property type="match status" value="1"/>
</dbReference>
<dbReference type="PANTHER" id="PTHR24202:SF4">
    <property type="entry name" value="E3 UBIQUITIN-PROTEIN LIGASE MIB2-RELATED"/>
    <property type="match status" value="1"/>
</dbReference>
<dbReference type="GO" id="GO:0008270">
    <property type="term" value="F:zinc ion binding"/>
    <property type="evidence" value="ECO:0007669"/>
    <property type="project" value="UniProtKB-KW"/>
</dbReference>
<dbReference type="Pfam" id="PF12796">
    <property type="entry name" value="Ank_2"/>
    <property type="match status" value="2"/>
</dbReference>
<dbReference type="PROSITE" id="PS51416">
    <property type="entry name" value="MIB_HERC2"/>
    <property type="match status" value="2"/>
</dbReference>
<evidence type="ECO:0000256" key="4">
    <source>
        <dbReference type="ARBA" id="ARBA00012483"/>
    </source>
</evidence>
<accession>A0A8W8K0E7</accession>
<evidence type="ECO:0000256" key="13">
    <source>
        <dbReference type="PROSITE-ProRule" id="PRU00228"/>
    </source>
</evidence>
<dbReference type="SUPFAM" id="SSF159034">
    <property type="entry name" value="Mib/herc2 domain-like"/>
    <property type="match status" value="2"/>
</dbReference>
<feature type="region of interest" description="Disordered" evidence="14">
    <location>
        <begin position="388"/>
        <end position="418"/>
    </location>
</feature>
<evidence type="ECO:0000259" key="15">
    <source>
        <dbReference type="PROSITE" id="PS50135"/>
    </source>
</evidence>
<keyword evidence="11" id="KW-0862">Zinc</keyword>
<evidence type="ECO:0000256" key="10">
    <source>
        <dbReference type="ARBA" id="ARBA00022786"/>
    </source>
</evidence>
<dbReference type="InterPro" id="IPR010606">
    <property type="entry name" value="Mib_Herc2"/>
</dbReference>
<comment type="pathway">
    <text evidence="3">Protein modification; protein ubiquitination.</text>
</comment>
<organism evidence="17 18">
    <name type="scientific">Magallana gigas</name>
    <name type="common">Pacific oyster</name>
    <name type="synonym">Crassostrea gigas</name>
    <dbReference type="NCBI Taxonomy" id="29159"/>
    <lineage>
        <taxon>Eukaryota</taxon>
        <taxon>Metazoa</taxon>
        <taxon>Spiralia</taxon>
        <taxon>Lophotrochozoa</taxon>
        <taxon>Mollusca</taxon>
        <taxon>Bivalvia</taxon>
        <taxon>Autobranchia</taxon>
        <taxon>Pteriomorphia</taxon>
        <taxon>Ostreida</taxon>
        <taxon>Ostreoidea</taxon>
        <taxon>Ostreidae</taxon>
        <taxon>Magallana</taxon>
    </lineage>
</organism>
<dbReference type="Gene3D" id="3.30.60.90">
    <property type="match status" value="1"/>
</dbReference>
<dbReference type="FunFam" id="2.30.30.40:FF:000078">
    <property type="entry name" value="Putative e3 ubiquitin-protein ligase mib2"/>
    <property type="match status" value="1"/>
</dbReference>
<dbReference type="InterPro" id="IPR043145">
    <property type="entry name" value="Znf_ZZ_sf"/>
</dbReference>
<dbReference type="Pfam" id="PF18346">
    <property type="entry name" value="SH3_15"/>
    <property type="match status" value="2"/>
</dbReference>
<evidence type="ECO:0000256" key="5">
    <source>
        <dbReference type="ARBA" id="ARBA00022490"/>
    </source>
</evidence>
<dbReference type="InterPro" id="IPR040847">
    <property type="entry name" value="SH3_15"/>
</dbReference>
<dbReference type="Gene3D" id="2.30.30.40">
    <property type="entry name" value="SH3 Domains"/>
    <property type="match status" value="2"/>
</dbReference>
<feature type="compositionally biased region" description="Acidic residues" evidence="14">
    <location>
        <begin position="392"/>
        <end position="410"/>
    </location>
</feature>
<sequence length="887" mass="96587">MAEGLRVVRGPDWNLGNEDRGEGHVGTVVKDNGDQTYDVYWDMGGKSTCRVGKGGKFDLRILDNAPVGVKHLSQRCEGCQKNTIIGVLWRCASCNDANLCTPCYYLDKHDLSHPFQRIDKPHGSSVPVPKRSNSVKMKALGIFPGAKVVRGPNWDFGTQDGGSGKKGKVEDLRGFGSDVGGRNAVRVRWETSGEANVYRVGCRGKVDLQCVEEAPGGSYYREHLPVVGKIERKNEKSATVDETSESLLKKGDKCVIDMPEVPLKELQRGHGGWSIRMSECIGEIGVVKNFPNDSTVEIEYKGKSYQFHAGAVRKVYDVKVGDVVQVLKDETKAILLQRNHGGWNDDMKKSLGKVGKVVKIDSDGDVAVAFGNQAWVFNPGLLTPVKGGNVDVLDDGEADNDGDQEEEDDASGSQDQGERVQIGADLAQLMAHLLLKGALGAQQPTASPEQMFNACANGNIGAVNQLIQRNKDLVNSWHKNLTPLMVAGHQGHENVVKLLLQNGAHINASNKDGMTPLMVSISGKETDSSICLIKNKADVNACNNQGRTPAHFTVQYELYSVLKAVLEAGASPNRQDVEGDTPLHDAIAKRSDRAVNILLSHPQINLKLLNKKGHIPLMWAAMKDHEFAVERLIEKEPSLVHAKKSDGYTALHIAVINDHQDSANILILKGKAQVNAQNQQGLSPLHLAAHEGYDKMAKILIENGADVDLRDNDGDTPLHLALGGRRQTGGNDPLLQLLGLSVNPNAQNQERYNMAVLMLQKGADFNINNKRGNSPLEVCRNGELKRAVTNFIQKHRTTSRPSTGRSGAGGATSGAEALQELFLELPIPCVRCKDSTANTRLLPCKHKVLCVDCSFKCRVCPVRSCNVPVSDRCDLQGRILVDPCRVQ</sequence>
<keyword evidence="8" id="KW-0677">Repeat</keyword>
<keyword evidence="6" id="KW-0808">Transferase</keyword>
<feature type="repeat" description="ANK" evidence="12">
    <location>
        <begin position="545"/>
        <end position="577"/>
    </location>
</feature>
<feature type="domain" description="ZZ-type" evidence="15">
    <location>
        <begin position="71"/>
        <end position="123"/>
    </location>
</feature>
<keyword evidence="18" id="KW-1185">Reference proteome</keyword>
<comment type="catalytic activity">
    <reaction evidence="1">
        <text>S-ubiquitinyl-[E2 ubiquitin-conjugating enzyme]-L-cysteine + [acceptor protein]-L-lysine = [E2 ubiquitin-conjugating enzyme]-L-cysteine + N(6)-ubiquitinyl-[acceptor protein]-L-lysine.</text>
        <dbReference type="EC" id="2.3.2.27"/>
    </reaction>
</comment>
<dbReference type="SMART" id="SM00248">
    <property type="entry name" value="ANK"/>
    <property type="match status" value="9"/>
</dbReference>
<dbReference type="InterPro" id="IPR000433">
    <property type="entry name" value="Znf_ZZ"/>
</dbReference>
<evidence type="ECO:0000256" key="3">
    <source>
        <dbReference type="ARBA" id="ARBA00004906"/>
    </source>
</evidence>
<reference evidence="17" key="1">
    <citation type="submission" date="2022-08" db="UniProtKB">
        <authorList>
            <consortium name="EnsemblMetazoa"/>
        </authorList>
    </citation>
    <scope>IDENTIFICATION</scope>
    <source>
        <strain evidence="17">05x7-T-G4-1.051#20</strain>
    </source>
</reference>
<name>A0A8W8K0E7_MAGGI</name>
<evidence type="ECO:0000256" key="2">
    <source>
        <dbReference type="ARBA" id="ARBA00004496"/>
    </source>
</evidence>
<dbReference type="InterPro" id="IPR013083">
    <property type="entry name" value="Znf_RING/FYVE/PHD"/>
</dbReference>
<evidence type="ECO:0000313" key="18">
    <source>
        <dbReference type="Proteomes" id="UP000005408"/>
    </source>
</evidence>
<dbReference type="PROSITE" id="PS50088">
    <property type="entry name" value="ANK_REPEAT"/>
    <property type="match status" value="4"/>
</dbReference>
<dbReference type="EC" id="2.3.2.27" evidence="4"/>
<dbReference type="OMA" id="SECIGET"/>
<proteinExistence type="predicted"/>
<evidence type="ECO:0000256" key="14">
    <source>
        <dbReference type="SAM" id="MobiDB-lite"/>
    </source>
</evidence>
<feature type="domain" description="MIB/HERC2" evidence="16">
    <location>
        <begin position="1"/>
        <end position="65"/>
    </location>
</feature>
<dbReference type="EnsemblMetazoa" id="G21099.4">
    <property type="protein sequence ID" value="G21099.4:cds"/>
    <property type="gene ID" value="G21099"/>
</dbReference>
<feature type="domain" description="MIB/HERC2" evidence="16">
    <location>
        <begin position="134"/>
        <end position="214"/>
    </location>
</feature>
<comment type="subcellular location">
    <subcellularLocation>
        <location evidence="2">Cytoplasm</location>
    </subcellularLocation>
</comment>
<feature type="repeat" description="ANK" evidence="12">
    <location>
        <begin position="479"/>
        <end position="511"/>
    </location>
</feature>
<dbReference type="PROSITE" id="PS50297">
    <property type="entry name" value="ANK_REP_REGION"/>
    <property type="match status" value="4"/>
</dbReference>